<dbReference type="RefSeq" id="WP_377056455.1">
    <property type="nucleotide sequence ID" value="NZ_JBHLVZ010000098.1"/>
</dbReference>
<keyword evidence="2" id="KW-1185">Reference proteome</keyword>
<dbReference type="Gene3D" id="3.40.50.300">
    <property type="entry name" value="P-loop containing nucleotide triphosphate hydrolases"/>
    <property type="match status" value="1"/>
</dbReference>
<dbReference type="Pfam" id="PF06564">
    <property type="entry name" value="CBP_BcsQ"/>
    <property type="match status" value="1"/>
</dbReference>
<reference evidence="1 2" key="1">
    <citation type="submission" date="2024-09" db="EMBL/GenBank/DDBJ databases">
        <authorList>
            <person name="Sun Q."/>
            <person name="Mori K."/>
        </authorList>
    </citation>
    <scope>NUCLEOTIDE SEQUENCE [LARGE SCALE GENOMIC DNA]</scope>
    <source>
        <strain evidence="1 2">CCM 7468</strain>
    </source>
</reference>
<dbReference type="PANTHER" id="PTHR13696">
    <property type="entry name" value="P-LOOP CONTAINING NUCLEOSIDE TRIPHOSPHATE HYDROLASE"/>
    <property type="match status" value="1"/>
</dbReference>
<evidence type="ECO:0000313" key="2">
    <source>
        <dbReference type="Proteomes" id="UP001589789"/>
    </source>
</evidence>
<dbReference type="Proteomes" id="UP001589789">
    <property type="component" value="Unassembled WGS sequence"/>
</dbReference>
<evidence type="ECO:0000313" key="1">
    <source>
        <dbReference type="EMBL" id="MFC0389255.1"/>
    </source>
</evidence>
<dbReference type="InterPro" id="IPR017746">
    <property type="entry name" value="Cellulose_synthase_operon_BcsQ"/>
</dbReference>
<dbReference type="InterPro" id="IPR027417">
    <property type="entry name" value="P-loop_NTPase"/>
</dbReference>
<comment type="caution">
    <text evidence="1">The sequence shown here is derived from an EMBL/GenBank/DDBJ whole genome shotgun (WGS) entry which is preliminary data.</text>
</comment>
<accession>A0ABV6J047</accession>
<dbReference type="EMBL" id="JBHLVZ010000098">
    <property type="protein sequence ID" value="MFC0389255.1"/>
    <property type="molecule type" value="Genomic_DNA"/>
</dbReference>
<name>A0ABV6J047_9PROT</name>
<dbReference type="InterPro" id="IPR050678">
    <property type="entry name" value="DNA_Partitioning_ATPase"/>
</dbReference>
<dbReference type="SUPFAM" id="SSF52540">
    <property type="entry name" value="P-loop containing nucleoside triphosphate hydrolases"/>
    <property type="match status" value="1"/>
</dbReference>
<protein>
    <submittedName>
        <fullName evidence="1">Cellulose synthase operon protein YhjQ/BcsQ</fullName>
    </submittedName>
</protein>
<organism evidence="1 2">
    <name type="scientific">Muricoccus vinaceus</name>
    <dbReference type="NCBI Taxonomy" id="424704"/>
    <lineage>
        <taxon>Bacteria</taxon>
        <taxon>Pseudomonadati</taxon>
        <taxon>Pseudomonadota</taxon>
        <taxon>Alphaproteobacteria</taxon>
        <taxon>Acetobacterales</taxon>
        <taxon>Roseomonadaceae</taxon>
        <taxon>Muricoccus</taxon>
    </lineage>
</organism>
<sequence>MPLVAFVSPKGGVGKTTIAANVAALLAARGHDVIGLDLDPQNALRMHLGLSIRDEDGFASGLPRSGAWHASLRHTSYGLGILPHGSMEPRQALDLSRLLMDHPEVLADPVREMLTDPRRIVVVDTPPGPSPALSALLPLLDLAVVVLLADGGSASLIPQVADGRFLGRGTMAARVAERAAMVLNQVDLDQPLSAAVLDMAHDALGPRLLGVVARDPAVAEALADRRLPVEVAADRAAEDLSMLAEAVLGRLSLPRPNGATQSVLHQWGLRR</sequence>
<dbReference type="PANTHER" id="PTHR13696:SF99">
    <property type="entry name" value="COBYRINIC ACID AC-DIAMIDE SYNTHASE"/>
    <property type="match status" value="1"/>
</dbReference>
<gene>
    <name evidence="1" type="ORF">ACFFIC_27470</name>
</gene>
<proteinExistence type="predicted"/>